<dbReference type="Pfam" id="PF03459">
    <property type="entry name" value="TOBE"/>
    <property type="match status" value="2"/>
</dbReference>
<dbReference type="Gene3D" id="2.40.50.100">
    <property type="match status" value="2"/>
</dbReference>
<sequence>MNSVFSRDWLEGELRLIGSLDTRMIGLLRAIDETGSINRAAKQVGLSYKGAWQMIERANNLAPRALISTAIGGSKGGGSCLTAAGRGLLELFTRLEEQHRRFLRELNQSLLDDPDVVLLLRRQVIKNSARNQLFGNITAIELGAVNAEVYVTLKGDERVVISITLPSLDYLGVKVGGDAVLLINPSDILVDTGGDNVLLSARNRLDGHVIRVQYDGVDSEVIIQLLSGESIAATLTQTSAEALGLKPGCKASAVFKSSAVILAALTATGVP</sequence>
<dbReference type="EMBL" id="JACXSS010000001">
    <property type="protein sequence ID" value="MBD9355299.1"/>
    <property type="molecule type" value="Genomic_DNA"/>
</dbReference>
<comment type="caution">
    <text evidence="7">The sequence shown here is derived from an EMBL/GenBank/DDBJ whole genome shotgun (WGS) entry which is preliminary data.</text>
</comment>
<evidence type="ECO:0000313" key="8">
    <source>
        <dbReference type="Proteomes" id="UP000652176"/>
    </source>
</evidence>
<evidence type="ECO:0000256" key="4">
    <source>
        <dbReference type="ARBA" id="ARBA00022737"/>
    </source>
</evidence>
<dbReference type="SUPFAM" id="SSF46785">
    <property type="entry name" value="Winged helix' DNA-binding domain"/>
    <property type="match status" value="1"/>
</dbReference>
<dbReference type="RefSeq" id="WP_192373686.1">
    <property type="nucleotide sequence ID" value="NZ_CAJHIV010000001.1"/>
</dbReference>
<feature type="domain" description="Mop" evidence="6">
    <location>
        <begin position="198"/>
        <end position="264"/>
    </location>
</feature>
<evidence type="ECO:0000259" key="6">
    <source>
        <dbReference type="PROSITE" id="PS51866"/>
    </source>
</evidence>
<gene>
    <name evidence="7" type="ORF">IE877_05305</name>
</gene>
<keyword evidence="3 5" id="KW-0500">Molybdenum</keyword>
<dbReference type="InterPro" id="IPR051815">
    <property type="entry name" value="Molybdate_resp_trans_reg"/>
</dbReference>
<accession>A0ABR9CZ88</accession>
<feature type="domain" description="Mop" evidence="6">
    <location>
        <begin position="126"/>
        <end position="192"/>
    </location>
</feature>
<dbReference type="PROSITE" id="PS51866">
    <property type="entry name" value="MOP"/>
    <property type="match status" value="2"/>
</dbReference>
<evidence type="ECO:0000256" key="2">
    <source>
        <dbReference type="ARBA" id="ARBA00022448"/>
    </source>
</evidence>
<evidence type="ECO:0000256" key="1">
    <source>
        <dbReference type="ARBA" id="ARBA00008110"/>
    </source>
</evidence>
<dbReference type="InterPro" id="IPR036388">
    <property type="entry name" value="WH-like_DNA-bd_sf"/>
</dbReference>
<evidence type="ECO:0000256" key="5">
    <source>
        <dbReference type="PIRNR" id="PIRNR005763"/>
    </source>
</evidence>
<dbReference type="PANTHER" id="PTHR30432:SF1">
    <property type="entry name" value="DNA-BINDING TRANSCRIPTIONAL DUAL REGULATOR MODE"/>
    <property type="match status" value="1"/>
</dbReference>
<name>A0ABR9CZ88_9GAMM</name>
<dbReference type="PANTHER" id="PTHR30432">
    <property type="entry name" value="TRANSCRIPTIONAL REGULATOR MODE"/>
    <property type="match status" value="1"/>
</dbReference>
<dbReference type="InterPro" id="IPR004606">
    <property type="entry name" value="Mop_domain"/>
</dbReference>
<evidence type="ECO:0000313" key="7">
    <source>
        <dbReference type="EMBL" id="MBD9355299.1"/>
    </source>
</evidence>
<dbReference type="InterPro" id="IPR036390">
    <property type="entry name" value="WH_DNA-bd_sf"/>
</dbReference>
<keyword evidence="2 5" id="KW-0813">Transport</keyword>
<dbReference type="Proteomes" id="UP000652176">
    <property type="component" value="Unassembled WGS sequence"/>
</dbReference>
<comment type="similarity">
    <text evidence="1 5">Belongs to the ModE family.</text>
</comment>
<proteinExistence type="inferred from homology"/>
<dbReference type="InterPro" id="IPR005116">
    <property type="entry name" value="Transp-assoc_OB_typ1"/>
</dbReference>
<protein>
    <submittedName>
        <fullName evidence="7">TOBE domain-containing protein</fullName>
    </submittedName>
</protein>
<organism evidence="7 8">
    <name type="scientific">Methylomonas albis</name>
    <dbReference type="NCBI Taxonomy" id="1854563"/>
    <lineage>
        <taxon>Bacteria</taxon>
        <taxon>Pseudomonadati</taxon>
        <taxon>Pseudomonadota</taxon>
        <taxon>Gammaproteobacteria</taxon>
        <taxon>Methylococcales</taxon>
        <taxon>Methylococcaceae</taxon>
        <taxon>Methylomonas</taxon>
    </lineage>
</organism>
<evidence type="ECO:0000256" key="3">
    <source>
        <dbReference type="ARBA" id="ARBA00022505"/>
    </source>
</evidence>
<dbReference type="Gene3D" id="1.10.10.10">
    <property type="entry name" value="Winged helix-like DNA-binding domain superfamily/Winged helix DNA-binding domain"/>
    <property type="match status" value="1"/>
</dbReference>
<dbReference type="InterPro" id="IPR008995">
    <property type="entry name" value="Mo/tungstate-bd_C_term_dom"/>
</dbReference>
<dbReference type="NCBIfam" id="TIGR00638">
    <property type="entry name" value="Mop"/>
    <property type="match status" value="1"/>
</dbReference>
<dbReference type="SUPFAM" id="SSF50331">
    <property type="entry name" value="MOP-like"/>
    <property type="match status" value="2"/>
</dbReference>
<keyword evidence="4" id="KW-0677">Repeat</keyword>
<dbReference type="InterPro" id="IPR016462">
    <property type="entry name" value="ModE"/>
</dbReference>
<dbReference type="PIRSF" id="PIRSF005763">
    <property type="entry name" value="Txn_reg_ModE"/>
    <property type="match status" value="1"/>
</dbReference>
<keyword evidence="8" id="KW-1185">Reference proteome</keyword>
<reference evidence="7 8" key="1">
    <citation type="submission" date="2020-09" db="EMBL/GenBank/DDBJ databases">
        <title>Methylomonas albis sp. nov. and Methylomonas fluvii sp. nov.: Two cold-adapted methanotrophs from the River Elbe and an amended description of Methylovulum psychrotolerans strain Eb1.</title>
        <authorList>
            <person name="Bussmann I.K."/>
            <person name="Klings K.-W."/>
            <person name="Warnstedt J."/>
            <person name="Hoppert M."/>
            <person name="Saborowski A."/>
            <person name="Horn F."/>
            <person name="Liebner S."/>
        </authorList>
    </citation>
    <scope>NUCLEOTIDE SEQUENCE [LARGE SCALE GENOMIC DNA]</scope>
    <source>
        <strain evidence="7 8">EbA</strain>
    </source>
</reference>